<dbReference type="PANTHER" id="PTHR20992">
    <property type="entry name" value="AT15442P-RELATED"/>
    <property type="match status" value="1"/>
</dbReference>
<reference evidence="4" key="1">
    <citation type="submission" date="2014-01" db="EMBL/GenBank/DDBJ databases">
        <title>The Genome Sequence of Anopheles farauti FAR1 (V2).</title>
        <authorList>
            <consortium name="The Broad Institute Genomics Platform"/>
            <person name="Neafsey D.E."/>
            <person name="Besansky N."/>
            <person name="Howell P."/>
            <person name="Walton C."/>
            <person name="Young S.K."/>
            <person name="Zeng Q."/>
            <person name="Gargeya S."/>
            <person name="Fitzgerald M."/>
            <person name="Haas B."/>
            <person name="Abouelleil A."/>
            <person name="Allen A.W."/>
            <person name="Alvarado L."/>
            <person name="Arachchi H.M."/>
            <person name="Berlin A.M."/>
            <person name="Chapman S.B."/>
            <person name="Gainer-Dewar J."/>
            <person name="Goldberg J."/>
            <person name="Griggs A."/>
            <person name="Gujja S."/>
            <person name="Hansen M."/>
            <person name="Howarth C."/>
            <person name="Imamovic A."/>
            <person name="Ireland A."/>
            <person name="Larimer J."/>
            <person name="McCowan C."/>
            <person name="Murphy C."/>
            <person name="Pearson M."/>
            <person name="Poon T.W."/>
            <person name="Priest M."/>
            <person name="Roberts A."/>
            <person name="Saif S."/>
            <person name="Shea T."/>
            <person name="Sisk P."/>
            <person name="Sykes S."/>
            <person name="Wortman J."/>
            <person name="Nusbaum C."/>
            <person name="Birren B."/>
        </authorList>
    </citation>
    <scope>NUCLEOTIDE SEQUENCE [LARGE SCALE GENOMIC DNA]</scope>
    <source>
        <strain evidence="4">FAR1</strain>
    </source>
</reference>
<protein>
    <submittedName>
        <fullName evidence="3">Uncharacterized protein</fullName>
    </submittedName>
</protein>
<keyword evidence="4" id="KW-1185">Reference proteome</keyword>
<sequence>MACIWLIYEDIKMPHLKGEPFSGNSSYEFIYTNYIPTEFLINGIVSGLLTVINVICIFITAIIVLKIKEVAAPYTSSPDLRRFWETDIRTARTANRTTIRRNRGGEADIMATYAELESDPKARNLENALEQALKEAVDDDTYRKVKRMSYSSNAAGEIAERLFGHGSPASGTPGMSNNGGQIGNPMAAGTGATSKTTADLKLLEKLVTSLLEAHNGPSAADGQAGRGSGEGLYRSGSLLGRFRPTSRSFRTTSSLRRRNEGSSAGGTLPGGGGVSGGEGMMPTIQESGTDQQRSSGDTREHRSSWNERAGGNVRRVLNSIANAPHRFSQSLSGPLQGGGGGDDDEERSNLTQNIL</sequence>
<feature type="compositionally biased region" description="Low complexity" evidence="1">
    <location>
        <begin position="241"/>
        <end position="254"/>
    </location>
</feature>
<dbReference type="AlphaFoldDB" id="A0A182Q2U0"/>
<dbReference type="InterPro" id="IPR005240">
    <property type="entry name" value="DUF389"/>
</dbReference>
<dbReference type="VEuPathDB" id="VectorBase:AFAF001973"/>
<keyword evidence="2" id="KW-1133">Transmembrane helix</keyword>
<reference evidence="3" key="2">
    <citation type="submission" date="2020-05" db="UniProtKB">
        <authorList>
            <consortium name="EnsemblMetazoa"/>
        </authorList>
    </citation>
    <scope>IDENTIFICATION</scope>
    <source>
        <strain evidence="3">FAR1</strain>
    </source>
</reference>
<evidence type="ECO:0000256" key="1">
    <source>
        <dbReference type="SAM" id="MobiDB-lite"/>
    </source>
</evidence>
<feature type="region of interest" description="Disordered" evidence="1">
    <location>
        <begin position="215"/>
        <end position="355"/>
    </location>
</feature>
<evidence type="ECO:0000313" key="3">
    <source>
        <dbReference type="EnsemblMetazoa" id="AFAF001973-PA"/>
    </source>
</evidence>
<dbReference type="Proteomes" id="UP000075886">
    <property type="component" value="Unassembled WGS sequence"/>
</dbReference>
<dbReference type="EMBL" id="AXCN02000691">
    <property type="status" value="NOT_ANNOTATED_CDS"/>
    <property type="molecule type" value="Genomic_DNA"/>
</dbReference>
<keyword evidence="2" id="KW-0472">Membrane</keyword>
<dbReference type="STRING" id="69004.A0A182Q2U0"/>
<feature type="compositionally biased region" description="Basic and acidic residues" evidence="1">
    <location>
        <begin position="296"/>
        <end position="305"/>
    </location>
</feature>
<proteinExistence type="predicted"/>
<feature type="transmembrane region" description="Helical" evidence="2">
    <location>
        <begin position="39"/>
        <end position="65"/>
    </location>
</feature>
<feature type="compositionally biased region" description="Gly residues" evidence="1">
    <location>
        <begin position="263"/>
        <end position="279"/>
    </location>
</feature>
<evidence type="ECO:0000256" key="2">
    <source>
        <dbReference type="SAM" id="Phobius"/>
    </source>
</evidence>
<organism evidence="3 4">
    <name type="scientific">Anopheles farauti</name>
    <dbReference type="NCBI Taxonomy" id="69004"/>
    <lineage>
        <taxon>Eukaryota</taxon>
        <taxon>Metazoa</taxon>
        <taxon>Ecdysozoa</taxon>
        <taxon>Arthropoda</taxon>
        <taxon>Hexapoda</taxon>
        <taxon>Insecta</taxon>
        <taxon>Pterygota</taxon>
        <taxon>Neoptera</taxon>
        <taxon>Endopterygota</taxon>
        <taxon>Diptera</taxon>
        <taxon>Nematocera</taxon>
        <taxon>Culicoidea</taxon>
        <taxon>Culicidae</taxon>
        <taxon>Anophelinae</taxon>
        <taxon>Anopheles</taxon>
    </lineage>
</organism>
<name>A0A182Q2U0_9DIPT</name>
<evidence type="ECO:0000313" key="4">
    <source>
        <dbReference type="Proteomes" id="UP000075886"/>
    </source>
</evidence>
<dbReference type="EnsemblMetazoa" id="AFAF001973-RA">
    <property type="protein sequence ID" value="AFAF001973-PA"/>
    <property type="gene ID" value="AFAF001973"/>
</dbReference>
<accession>A0A182Q2U0</accession>
<keyword evidence="2" id="KW-0812">Transmembrane</keyword>
<feature type="compositionally biased region" description="Polar residues" evidence="1">
    <location>
        <begin position="284"/>
        <end position="295"/>
    </location>
</feature>
<dbReference type="PANTHER" id="PTHR20992:SF12">
    <property type="entry name" value="IP07646P"/>
    <property type="match status" value="1"/>
</dbReference>